<evidence type="ECO:0000256" key="1">
    <source>
        <dbReference type="SAM" id="SignalP"/>
    </source>
</evidence>
<dbReference type="Proteomes" id="UP000002019">
    <property type="component" value="Chromosome"/>
</dbReference>
<sequence length="318" mass="34448">MKQIKLVLIALILMISLSSVFAEDNSAAVYQLLGIDARSNGMGGTGTAFLDNVSSAYLNPAVLADVKTIEFTSGTRQNMAWDRNHNAVALGFVLPIGYVAASWQNATVCDIPGYDVNGNPTGDFSNSDNTIALSFAAKISKLNLGITPKFYLSNQDNDSDTGYGLDLGFLYHINRYFNVGMVARDLIASYPGEEDDIPIEFIPGVAAYPIPGLIIAADLSGRDNFKDSKLRLGVEYWLGVRDDAEVGSSLSGIRIRESTTWSDIISKVQAGIRAGVNDGAFTAGAGLRFKMLELNYAFQMAHDEYLNDTHSVSLLLRF</sequence>
<keyword evidence="3" id="KW-1185">Reference proteome</keyword>
<dbReference type="AlphaFoldDB" id="B0VG08"/>
<accession>B0VG08</accession>
<feature type="signal peptide" evidence="1">
    <location>
        <begin position="1"/>
        <end position="22"/>
    </location>
</feature>
<dbReference type="EMBL" id="CU466930">
    <property type="protein sequence ID" value="CAO81463.1"/>
    <property type="molecule type" value="Genomic_DNA"/>
</dbReference>
<proteinExistence type="predicted"/>
<evidence type="ECO:0008006" key="4">
    <source>
        <dbReference type="Google" id="ProtNLM"/>
    </source>
</evidence>
<dbReference type="eggNOG" id="COG2067">
    <property type="taxonomic scope" value="Bacteria"/>
</dbReference>
<reference evidence="2 3" key="1">
    <citation type="journal article" date="2008" name="J. Bacteriol.">
        <title>'Candidatus Cloacamonas acidaminovorans': genome sequence reconstruction provides a first glimpse of a new bacterial division.</title>
        <authorList>
            <person name="Pelletier E."/>
            <person name="Kreimeyer A."/>
            <person name="Bocs S."/>
            <person name="Rouy Z."/>
            <person name="Gyapay G."/>
            <person name="Chouari R."/>
            <person name="Riviere D."/>
            <person name="Ganesan A."/>
            <person name="Daegelen P."/>
            <person name="Sghir A."/>
            <person name="Cohen G.N."/>
            <person name="Medigue C."/>
            <person name="Weissenbach J."/>
            <person name="Le Paslier D."/>
        </authorList>
    </citation>
    <scope>NUCLEOTIDE SEQUENCE [LARGE SCALE GENOMIC DNA]</scope>
    <source>
        <strain evidence="3">Evry</strain>
    </source>
</reference>
<organism evidence="2 3">
    <name type="scientific">Cloacimonas acidaminovorans (strain Evry)</name>
    <dbReference type="NCBI Taxonomy" id="459349"/>
    <lineage>
        <taxon>Bacteria</taxon>
        <taxon>Pseudomonadati</taxon>
        <taxon>Candidatus Cloacimonadota</taxon>
        <taxon>Candidatus Cloacimonadia</taxon>
        <taxon>Candidatus Cloacimonadales</taxon>
        <taxon>Candidatus Cloacimonadaceae</taxon>
        <taxon>Candidatus Cloacimonas</taxon>
    </lineage>
</organism>
<gene>
    <name evidence="2" type="ordered locus">CLOAM1625</name>
</gene>
<dbReference type="KEGG" id="caci:CLOAM1625"/>
<dbReference type="RefSeq" id="WP_015425321.1">
    <property type="nucleotide sequence ID" value="NC_020449.1"/>
</dbReference>
<dbReference type="HOGENOM" id="CLU_873459_0_0_0"/>
<evidence type="ECO:0000313" key="2">
    <source>
        <dbReference type="EMBL" id="CAO81463.1"/>
    </source>
</evidence>
<evidence type="ECO:0000313" key="3">
    <source>
        <dbReference type="Proteomes" id="UP000002019"/>
    </source>
</evidence>
<name>B0VG08_CLOAI</name>
<dbReference type="STRING" id="459349.CLOAM1625"/>
<feature type="chain" id="PRO_5002757802" description="PorV/PorQ family protein" evidence="1">
    <location>
        <begin position="23"/>
        <end position="318"/>
    </location>
</feature>
<dbReference type="Gene3D" id="2.40.160.60">
    <property type="entry name" value="Outer membrane protein transport protein (OMPP1/FadL/TodX)"/>
    <property type="match status" value="1"/>
</dbReference>
<dbReference type="OrthoDB" id="9809953at2"/>
<dbReference type="SUPFAM" id="SSF56935">
    <property type="entry name" value="Porins"/>
    <property type="match status" value="1"/>
</dbReference>
<keyword evidence="1" id="KW-0732">Signal</keyword>
<protein>
    <recommendedName>
        <fullName evidence="4">PorV/PorQ family protein</fullName>
    </recommendedName>
</protein>